<dbReference type="InterPro" id="IPR020568">
    <property type="entry name" value="Ribosomal_Su5_D2-typ_SF"/>
</dbReference>
<comment type="similarity">
    <text evidence="5">Belongs to the GHMP kinase family.</text>
</comment>
<dbReference type="GO" id="GO:0042352">
    <property type="term" value="P:GDP-L-fucose salvage"/>
    <property type="evidence" value="ECO:0007669"/>
    <property type="project" value="TreeGrafter"/>
</dbReference>
<proteinExistence type="inferred from homology"/>
<dbReference type="Gene3D" id="3.30.230.120">
    <property type="match status" value="1"/>
</dbReference>
<name>A0A564W9W2_9FIRM</name>
<dbReference type="EC" id="2.7.1.168" evidence="8"/>
<dbReference type="EMBL" id="CABHNW010000187">
    <property type="protein sequence ID" value="VUX41157.1"/>
    <property type="molecule type" value="Genomic_DNA"/>
</dbReference>
<evidence type="ECO:0000256" key="5">
    <source>
        <dbReference type="ARBA" id="ARBA00038121"/>
    </source>
</evidence>
<dbReference type="PANTHER" id="PTHR32463:SF0">
    <property type="entry name" value="L-FUCOSE KINASE"/>
    <property type="match status" value="1"/>
</dbReference>
<dbReference type="InterPro" id="IPR013750">
    <property type="entry name" value="GHMP_kinase_C_dom"/>
</dbReference>
<evidence type="ECO:0000313" key="8">
    <source>
        <dbReference type="EMBL" id="VUX41157.1"/>
    </source>
</evidence>
<keyword evidence="1 8" id="KW-0808">Transferase</keyword>
<keyword evidence="4" id="KW-0067">ATP-binding</keyword>
<protein>
    <submittedName>
        <fullName evidence="8">D-glycero-alpha-D-manno-heptose 7-phosphate kinase</fullName>
        <ecNumber evidence="8">2.7.1.168</ecNumber>
    </submittedName>
</protein>
<keyword evidence="9" id="KW-1185">Reference proteome</keyword>
<dbReference type="Pfam" id="PF08544">
    <property type="entry name" value="GHMP_kinases_C"/>
    <property type="match status" value="1"/>
</dbReference>
<evidence type="ECO:0000256" key="3">
    <source>
        <dbReference type="ARBA" id="ARBA00022777"/>
    </source>
</evidence>
<accession>A0A564W9W2</accession>
<dbReference type="SUPFAM" id="SSF54211">
    <property type="entry name" value="Ribosomal protein S5 domain 2-like"/>
    <property type="match status" value="1"/>
</dbReference>
<gene>
    <name evidence="8" type="primary">hddA_3</name>
    <name evidence="8" type="ORF">RSSSTS7063_01769</name>
</gene>
<dbReference type="GO" id="GO:0050201">
    <property type="term" value="F:fucokinase activity"/>
    <property type="evidence" value="ECO:0007669"/>
    <property type="project" value="TreeGrafter"/>
</dbReference>
<dbReference type="Pfam" id="PF00288">
    <property type="entry name" value="GHMP_kinases_N"/>
    <property type="match status" value="1"/>
</dbReference>
<sequence>MIITQTPFRMSFFGGGTDMESFFMEHGGAVLSTTFDKYCYVNVRHLPRFFDYSTELSYAKTERVTNIEDIQHPAIRNAMKMLDMHEIRLTYEADLPARSGLGTSSSFAVGMLNAFYALKGKYADKKKLADEAIFLERNLCQEAGGWQDQIAASFGGFNRINFNANGYEVLPVIISPERKKQLNQNLMMFFTGFTRFSSDVQKANASGKFDKTAQLKEMLSLVGEAEKVLTDKAKDIDDFGRLLAYTWKLKRQTGTAISTNCIDQLYAKGIAAGALGGKLLGAGGGGFLVFYVQPERQEAVRLAMRDLLYIPFKFEDGGTRVIHYTPEDYAPRD</sequence>
<keyword evidence="2" id="KW-0547">Nucleotide-binding</keyword>
<dbReference type="InterPro" id="IPR052203">
    <property type="entry name" value="GHMP_Kinase-Related"/>
</dbReference>
<evidence type="ECO:0000259" key="7">
    <source>
        <dbReference type="Pfam" id="PF08544"/>
    </source>
</evidence>
<dbReference type="AlphaFoldDB" id="A0A564W9W2"/>
<dbReference type="PRINTS" id="PR00960">
    <property type="entry name" value="LMBPPROTEIN"/>
</dbReference>
<dbReference type="PIRSF" id="PIRSF036406">
    <property type="entry name" value="Hept_kin"/>
    <property type="match status" value="1"/>
</dbReference>
<dbReference type="GO" id="GO:0005524">
    <property type="term" value="F:ATP binding"/>
    <property type="evidence" value="ECO:0007669"/>
    <property type="project" value="UniProtKB-KW"/>
</dbReference>
<dbReference type="Proteomes" id="UP000408482">
    <property type="component" value="Unassembled WGS sequence"/>
</dbReference>
<evidence type="ECO:0000256" key="2">
    <source>
        <dbReference type="ARBA" id="ARBA00022741"/>
    </source>
</evidence>
<dbReference type="InterPro" id="IPR014606">
    <property type="entry name" value="Heptose_7-P_kinase"/>
</dbReference>
<keyword evidence="3 8" id="KW-0418">Kinase</keyword>
<evidence type="ECO:0000256" key="1">
    <source>
        <dbReference type="ARBA" id="ARBA00022679"/>
    </source>
</evidence>
<evidence type="ECO:0000256" key="4">
    <source>
        <dbReference type="ARBA" id="ARBA00022840"/>
    </source>
</evidence>
<evidence type="ECO:0000259" key="6">
    <source>
        <dbReference type="Pfam" id="PF00288"/>
    </source>
</evidence>
<dbReference type="InterPro" id="IPR001174">
    <property type="entry name" value="HddA/FKP"/>
</dbReference>
<dbReference type="InterPro" id="IPR006204">
    <property type="entry name" value="GHMP_kinase_N_dom"/>
</dbReference>
<feature type="domain" description="GHMP kinase N-terminal" evidence="6">
    <location>
        <begin position="78"/>
        <end position="156"/>
    </location>
</feature>
<reference evidence="8 9" key="1">
    <citation type="submission" date="2019-07" db="EMBL/GenBank/DDBJ databases">
        <authorList>
            <person name="Hibberd C M."/>
            <person name="Gehrig L. J."/>
            <person name="Chang H.-W."/>
            <person name="Venkatesh S."/>
        </authorList>
    </citation>
    <scope>NUCLEOTIDE SEQUENCE [LARGE SCALE GENOMIC DNA]</scope>
    <source>
        <strain evidence="8">Blautia_luti_SSTS_Bg7063</strain>
    </source>
</reference>
<dbReference type="InterPro" id="IPR036554">
    <property type="entry name" value="GHMP_kinase_C_sf"/>
</dbReference>
<organism evidence="8 9">
    <name type="scientific">Blautia luti</name>
    <dbReference type="NCBI Taxonomy" id="89014"/>
    <lineage>
        <taxon>Bacteria</taxon>
        <taxon>Bacillati</taxon>
        <taxon>Bacillota</taxon>
        <taxon>Clostridia</taxon>
        <taxon>Lachnospirales</taxon>
        <taxon>Lachnospiraceae</taxon>
        <taxon>Blautia</taxon>
    </lineage>
</organism>
<dbReference type="SUPFAM" id="SSF55060">
    <property type="entry name" value="GHMP Kinase, C-terminal domain"/>
    <property type="match status" value="1"/>
</dbReference>
<dbReference type="RefSeq" id="WP_144096118.1">
    <property type="nucleotide sequence ID" value="NZ_CABHMX010000078.1"/>
</dbReference>
<evidence type="ECO:0000313" key="9">
    <source>
        <dbReference type="Proteomes" id="UP000408482"/>
    </source>
</evidence>
<feature type="domain" description="GHMP kinase C-terminal" evidence="7">
    <location>
        <begin position="233"/>
        <end position="307"/>
    </location>
</feature>
<dbReference type="PANTHER" id="PTHR32463">
    <property type="entry name" value="L-FUCOSE KINASE"/>
    <property type="match status" value="1"/>
</dbReference>